<comment type="caution">
    <text evidence="2">The sequence shown here is derived from an EMBL/GenBank/DDBJ whole genome shotgun (WGS) entry which is preliminary data.</text>
</comment>
<protein>
    <submittedName>
        <fullName evidence="2">DUF4307 domain-containing protein</fullName>
    </submittedName>
</protein>
<feature type="transmembrane region" description="Helical" evidence="1">
    <location>
        <begin position="23"/>
        <end position="44"/>
    </location>
</feature>
<organism evidence="2 3">
    <name type="scientific">Saccharopolyspora montiporae</name>
    <dbReference type="NCBI Taxonomy" id="2781240"/>
    <lineage>
        <taxon>Bacteria</taxon>
        <taxon>Bacillati</taxon>
        <taxon>Actinomycetota</taxon>
        <taxon>Actinomycetes</taxon>
        <taxon>Pseudonocardiales</taxon>
        <taxon>Pseudonocardiaceae</taxon>
        <taxon>Saccharopolyspora</taxon>
    </lineage>
</organism>
<dbReference type="EMBL" id="JADEYC010000023">
    <property type="protein sequence ID" value="MBE9375620.1"/>
    <property type="molecule type" value="Genomic_DNA"/>
</dbReference>
<keyword evidence="1" id="KW-1133">Transmembrane helix</keyword>
<keyword evidence="3" id="KW-1185">Reference proteome</keyword>
<gene>
    <name evidence="2" type="ORF">IQ251_14295</name>
</gene>
<proteinExistence type="predicted"/>
<name>A0A929G0H3_9PSEU</name>
<evidence type="ECO:0000313" key="2">
    <source>
        <dbReference type="EMBL" id="MBE9375620.1"/>
    </source>
</evidence>
<sequence length="146" mass="16197">MTQQQPLGDRYGSRGRTRRRHPALRWALFTAVLVALVGGTLVAYNNLGTQPIEGDRITYDAVDEHTLRLAIEVQRDDPQRPAACVVRARGGAGEEVGRKEVLVPPTDGTFRLETELRTTYEGKSGEVYGCTYNVPEYLSTHLRPTG</sequence>
<reference evidence="2" key="1">
    <citation type="submission" date="2020-10" db="EMBL/GenBank/DDBJ databases">
        <title>Diversity and distribution of actinomycetes associated with coral in the coast of Hainan.</title>
        <authorList>
            <person name="Li F."/>
        </authorList>
    </citation>
    <scope>NUCLEOTIDE SEQUENCE</scope>
    <source>
        <strain evidence="2">HNM0983</strain>
    </source>
</reference>
<dbReference type="AlphaFoldDB" id="A0A929G0H3"/>
<dbReference type="RefSeq" id="WP_193929071.1">
    <property type="nucleotide sequence ID" value="NZ_JADEYC010000023.1"/>
</dbReference>
<dbReference type="Proteomes" id="UP000598360">
    <property type="component" value="Unassembled WGS sequence"/>
</dbReference>
<accession>A0A929G0H3</accession>
<keyword evidence="1" id="KW-0472">Membrane</keyword>
<keyword evidence="1" id="KW-0812">Transmembrane</keyword>
<dbReference type="InterPro" id="IPR025443">
    <property type="entry name" value="DUF4307"/>
</dbReference>
<dbReference type="Pfam" id="PF14155">
    <property type="entry name" value="DUF4307"/>
    <property type="match status" value="1"/>
</dbReference>
<evidence type="ECO:0000256" key="1">
    <source>
        <dbReference type="SAM" id="Phobius"/>
    </source>
</evidence>
<evidence type="ECO:0000313" key="3">
    <source>
        <dbReference type="Proteomes" id="UP000598360"/>
    </source>
</evidence>